<feature type="region of interest" description="Disordered" evidence="1">
    <location>
        <begin position="55"/>
        <end position="84"/>
    </location>
</feature>
<gene>
    <name evidence="2" type="ORF">GRI69_12640</name>
</gene>
<evidence type="ECO:0000256" key="1">
    <source>
        <dbReference type="SAM" id="MobiDB-lite"/>
    </source>
</evidence>
<dbReference type="RefSeq" id="WP_160728640.1">
    <property type="nucleotide sequence ID" value="NZ_WTYC01000007.1"/>
</dbReference>
<dbReference type="Gene3D" id="2.40.50.140">
    <property type="entry name" value="Nucleic acid-binding proteins"/>
    <property type="match status" value="1"/>
</dbReference>
<dbReference type="EMBL" id="WTYC01000007">
    <property type="protein sequence ID" value="MXO49107.1"/>
    <property type="molecule type" value="Genomic_DNA"/>
</dbReference>
<keyword evidence="3" id="KW-1185">Reference proteome</keyword>
<feature type="region of interest" description="Disordered" evidence="1">
    <location>
        <begin position="1"/>
        <end position="26"/>
    </location>
</feature>
<dbReference type="AlphaFoldDB" id="A0A844XV69"/>
<reference evidence="2 3" key="1">
    <citation type="submission" date="2019-12" db="EMBL/GenBank/DDBJ databases">
        <title>Genomic-based taxomic classification of the family Erythrobacteraceae.</title>
        <authorList>
            <person name="Xu L."/>
        </authorList>
    </citation>
    <scope>NUCLEOTIDE SEQUENCE [LARGE SCALE GENOMIC DNA]</scope>
    <source>
        <strain evidence="2 3">DSM 17792</strain>
    </source>
</reference>
<accession>A0A844XV69</accession>
<protein>
    <submittedName>
        <fullName evidence="2">Cold-shock protein</fullName>
    </submittedName>
</protein>
<comment type="caution">
    <text evidence="2">The sequence shown here is derived from an EMBL/GenBank/DDBJ whole genome shotgun (WGS) entry which is preliminary data.</text>
</comment>
<organism evidence="2 3">
    <name type="scientific">Qipengyuania vulgaris</name>
    <dbReference type="NCBI Taxonomy" id="291985"/>
    <lineage>
        <taxon>Bacteria</taxon>
        <taxon>Pseudomonadati</taxon>
        <taxon>Pseudomonadota</taxon>
        <taxon>Alphaproteobacteria</taxon>
        <taxon>Sphingomonadales</taxon>
        <taxon>Erythrobacteraceae</taxon>
        <taxon>Qipengyuania</taxon>
    </lineage>
</organism>
<evidence type="ECO:0000313" key="3">
    <source>
        <dbReference type="Proteomes" id="UP000448199"/>
    </source>
</evidence>
<proteinExistence type="predicted"/>
<evidence type="ECO:0000313" key="2">
    <source>
        <dbReference type="EMBL" id="MXO49107.1"/>
    </source>
</evidence>
<dbReference type="OrthoDB" id="7428521at2"/>
<name>A0A844XV69_9SPHN</name>
<feature type="compositionally biased region" description="Basic and acidic residues" evidence="1">
    <location>
        <begin position="1"/>
        <end position="12"/>
    </location>
</feature>
<dbReference type="Proteomes" id="UP000448199">
    <property type="component" value="Unassembled WGS sequence"/>
</dbReference>
<feature type="compositionally biased region" description="Polar residues" evidence="1">
    <location>
        <begin position="65"/>
        <end position="84"/>
    </location>
</feature>
<dbReference type="InterPro" id="IPR012340">
    <property type="entry name" value="NA-bd_OB-fold"/>
</dbReference>
<sequence>MTHFGKIKDYDAGKGSGTITPEKGGDALDFAKADLQQEAAEPKSGQRFGYETKQVDGGKAHAINLRQQEQGGSEKANQAKQQQG</sequence>